<keyword evidence="4 7" id="KW-0442">Lipid degradation</keyword>
<evidence type="ECO:0000256" key="1">
    <source>
        <dbReference type="ARBA" id="ARBA00007835"/>
    </source>
</evidence>
<dbReference type="EMBL" id="CACVKT020001354">
    <property type="protein sequence ID" value="CAC5367151.1"/>
    <property type="molecule type" value="Genomic_DNA"/>
</dbReference>
<dbReference type="PANTHER" id="PTHR12370:SF3">
    <property type="entry name" value="PHOSPHOLIPASE B-LIKE 2-RELATED"/>
    <property type="match status" value="1"/>
</dbReference>
<organism evidence="8 9">
    <name type="scientific">Mytilus coruscus</name>
    <name type="common">Sea mussel</name>
    <dbReference type="NCBI Taxonomy" id="42192"/>
    <lineage>
        <taxon>Eukaryota</taxon>
        <taxon>Metazoa</taxon>
        <taxon>Spiralia</taxon>
        <taxon>Lophotrochozoa</taxon>
        <taxon>Mollusca</taxon>
        <taxon>Bivalvia</taxon>
        <taxon>Autobranchia</taxon>
        <taxon>Pteriomorphia</taxon>
        <taxon>Mytilida</taxon>
        <taxon>Mytiloidea</taxon>
        <taxon>Mytilidae</taxon>
        <taxon>Mytilinae</taxon>
        <taxon>Mytilus</taxon>
    </lineage>
</organism>
<evidence type="ECO:0000256" key="6">
    <source>
        <dbReference type="ARBA" id="ARBA00023180"/>
    </source>
</evidence>
<evidence type="ECO:0000256" key="4">
    <source>
        <dbReference type="ARBA" id="ARBA00022963"/>
    </source>
</evidence>
<evidence type="ECO:0000313" key="9">
    <source>
        <dbReference type="Proteomes" id="UP000507470"/>
    </source>
</evidence>
<keyword evidence="9" id="KW-1185">Reference proteome</keyword>
<dbReference type="GO" id="GO:0009395">
    <property type="term" value="P:phospholipid catabolic process"/>
    <property type="evidence" value="ECO:0007669"/>
    <property type="project" value="TreeGrafter"/>
</dbReference>
<keyword evidence="2" id="KW-0732">Signal</keyword>
<dbReference type="GO" id="GO:0004620">
    <property type="term" value="F:phospholipase activity"/>
    <property type="evidence" value="ECO:0007669"/>
    <property type="project" value="InterPro"/>
</dbReference>
<proteinExistence type="inferred from homology"/>
<evidence type="ECO:0000256" key="3">
    <source>
        <dbReference type="ARBA" id="ARBA00022801"/>
    </source>
</evidence>
<reference evidence="8 9" key="1">
    <citation type="submission" date="2020-06" db="EMBL/GenBank/DDBJ databases">
        <authorList>
            <person name="Li R."/>
            <person name="Bekaert M."/>
        </authorList>
    </citation>
    <scope>NUCLEOTIDE SEQUENCE [LARGE SCALE GENOMIC DNA]</scope>
    <source>
        <strain evidence="9">wild</strain>
    </source>
</reference>
<gene>
    <name evidence="8" type="ORF">MCOR_7180</name>
</gene>
<evidence type="ECO:0000256" key="5">
    <source>
        <dbReference type="ARBA" id="ARBA00023098"/>
    </source>
</evidence>
<keyword evidence="6" id="KW-0325">Glycoprotein</keyword>
<protein>
    <recommendedName>
        <fullName evidence="7">Phospholipase B-like</fullName>
        <ecNumber evidence="7">3.1.1.-</ecNumber>
    </recommendedName>
</protein>
<name>A0A6J8AH90_MYTCO</name>
<dbReference type="GO" id="GO:0005576">
    <property type="term" value="C:extracellular region"/>
    <property type="evidence" value="ECO:0007669"/>
    <property type="project" value="TreeGrafter"/>
</dbReference>
<keyword evidence="5 7" id="KW-0443">Lipid metabolism</keyword>
<evidence type="ECO:0000313" key="8">
    <source>
        <dbReference type="EMBL" id="CAC5367151.1"/>
    </source>
</evidence>
<sequence>MADDRVFLFACIFGAFISICHGEIVSVTYNKNSQEYKIHRHEAPEWVALAEFKNDINNTGWAYLDIKTSTNYDDEQQAFAAGMAEASHSANLMHDHWMNTVDGYCTKPYSAYCTKLQTFLQTNLDWMNEQIKTNTSTYWHMVKLFLLQVDGLSQGYELSRRSPGWSSLRYSGPGSTNLDPFGFYLFQVGGDLEDLEEVLGKPEKSRVFGSGSCSALIKMFPGNKDLYVSHDTWSTYQSMLRILKRYEFAYTVKDGLGVYIPGYMMTFSSYPGTILSGDDYYLMSTGLATLETTIGNSNSDLWKYVRPENSVLEGIRVMAANRLATSGKTWSLMFSAYNSGTYNNQWMIVDSNKFKPGSYNMTDLLYVLEQIPNNIEYGDRSDVLMKQGYWPSYNIPFYTTIFNLSGGPAAVAQYGEWFSYDGSPRAKIFKRDFSKVTSMETMMKLMRYNDFQHDPVSKCACTPPYSGENGISARSDLNPANGTYPFGALGHRSHGGTDMKLTNMTMIKNLQFIAIGGPTHDQQPPFQWSKSDFGPKTPHRSHPDVFKFDPIMFDGSINIKKFGGFRG</sequence>
<dbReference type="InterPro" id="IPR007000">
    <property type="entry name" value="PLipase_B-like"/>
</dbReference>
<keyword evidence="3 7" id="KW-0378">Hydrolase</keyword>
<dbReference type="Proteomes" id="UP000507470">
    <property type="component" value="Unassembled WGS sequence"/>
</dbReference>
<dbReference type="EC" id="3.1.1.-" evidence="7"/>
<accession>A0A6J8AH90</accession>
<evidence type="ECO:0000256" key="7">
    <source>
        <dbReference type="RuleBase" id="RU364138"/>
    </source>
</evidence>
<dbReference type="Gene3D" id="3.60.60.30">
    <property type="match status" value="1"/>
</dbReference>
<dbReference type="Pfam" id="PF04916">
    <property type="entry name" value="Phospholip_B"/>
    <property type="match status" value="1"/>
</dbReference>
<evidence type="ECO:0000256" key="2">
    <source>
        <dbReference type="ARBA" id="ARBA00022729"/>
    </source>
</evidence>
<dbReference type="AlphaFoldDB" id="A0A6J8AH90"/>
<comment type="function">
    <text evidence="7">Putative phospholipase.</text>
</comment>
<dbReference type="PANTHER" id="PTHR12370">
    <property type="entry name" value="PHOSPHOLIPASE B-RELATED"/>
    <property type="match status" value="1"/>
</dbReference>
<dbReference type="OrthoDB" id="443524at2759"/>
<comment type="similarity">
    <text evidence="1 7">Belongs to the phospholipase B-like family.</text>
</comment>